<proteinExistence type="predicted"/>
<evidence type="ECO:0000256" key="1">
    <source>
        <dbReference type="SAM" id="MobiDB-lite"/>
    </source>
</evidence>
<feature type="region of interest" description="Disordered" evidence="1">
    <location>
        <begin position="1"/>
        <end position="20"/>
    </location>
</feature>
<sequence>MTDGNYNPPAEEPAGYEALPGSVKSRWENNEYYIEGFSDHPWYPIIKRTHEAIKKLVPNYNISQIKSKFGGLRYYVNLPRVIEPKEGHTTEEIKDRIDNLILYARAWVDGFEHARKAQGKQGKE</sequence>
<evidence type="ECO:0000313" key="2">
    <source>
        <dbReference type="EMBL" id="KAK6348696.1"/>
    </source>
</evidence>
<keyword evidence="3" id="KW-1185">Reference proteome</keyword>
<dbReference type="EMBL" id="JAVHNR010000003">
    <property type="protein sequence ID" value="KAK6348696.1"/>
    <property type="molecule type" value="Genomic_DNA"/>
</dbReference>
<accession>A0AAN8NYH8</accession>
<gene>
    <name evidence="2" type="ORF">TWF718_006483</name>
</gene>
<protein>
    <submittedName>
        <fullName evidence="2">Uncharacterized protein</fullName>
    </submittedName>
</protein>
<comment type="caution">
    <text evidence="2">The sequence shown here is derived from an EMBL/GenBank/DDBJ whole genome shotgun (WGS) entry which is preliminary data.</text>
</comment>
<dbReference type="Proteomes" id="UP001313282">
    <property type="component" value="Unassembled WGS sequence"/>
</dbReference>
<organism evidence="2 3">
    <name type="scientific">Orbilia javanica</name>
    <dbReference type="NCBI Taxonomy" id="47235"/>
    <lineage>
        <taxon>Eukaryota</taxon>
        <taxon>Fungi</taxon>
        <taxon>Dikarya</taxon>
        <taxon>Ascomycota</taxon>
        <taxon>Pezizomycotina</taxon>
        <taxon>Orbiliomycetes</taxon>
        <taxon>Orbiliales</taxon>
        <taxon>Orbiliaceae</taxon>
        <taxon>Orbilia</taxon>
    </lineage>
</organism>
<name>A0AAN8NYH8_9PEZI</name>
<dbReference type="AlphaFoldDB" id="A0AAN8NYH8"/>
<evidence type="ECO:0000313" key="3">
    <source>
        <dbReference type="Proteomes" id="UP001313282"/>
    </source>
</evidence>
<reference evidence="2 3" key="1">
    <citation type="submission" date="2019-10" db="EMBL/GenBank/DDBJ databases">
        <authorList>
            <person name="Palmer J.M."/>
        </authorList>
    </citation>
    <scope>NUCLEOTIDE SEQUENCE [LARGE SCALE GENOMIC DNA]</scope>
    <source>
        <strain evidence="2 3">TWF718</strain>
    </source>
</reference>